<feature type="transmembrane region" description="Helical" evidence="6">
    <location>
        <begin position="214"/>
        <end position="232"/>
    </location>
</feature>
<organism evidence="7">
    <name type="scientific">Solanum lycopersicum</name>
    <name type="common">Tomato</name>
    <name type="synonym">Lycopersicon esculentum</name>
    <dbReference type="NCBI Taxonomy" id="4081"/>
    <lineage>
        <taxon>Eukaryota</taxon>
        <taxon>Viridiplantae</taxon>
        <taxon>Streptophyta</taxon>
        <taxon>Embryophyta</taxon>
        <taxon>Tracheophyta</taxon>
        <taxon>Spermatophyta</taxon>
        <taxon>Magnoliopsida</taxon>
        <taxon>eudicotyledons</taxon>
        <taxon>Gunneridae</taxon>
        <taxon>Pentapetalae</taxon>
        <taxon>asterids</taxon>
        <taxon>lamiids</taxon>
        <taxon>Solanales</taxon>
        <taxon>Solanaceae</taxon>
        <taxon>Solanoideae</taxon>
        <taxon>Solaneae</taxon>
        <taxon>Solanum</taxon>
        <taxon>Solanum subgen. Lycopersicon</taxon>
    </lineage>
</organism>
<evidence type="ECO:0000256" key="2">
    <source>
        <dbReference type="ARBA" id="ARBA00006948"/>
    </source>
</evidence>
<reference evidence="7" key="2">
    <citation type="submission" date="2019-01" db="UniProtKB">
        <authorList>
            <consortium name="EnsemblPlants"/>
        </authorList>
    </citation>
    <scope>IDENTIFICATION</scope>
    <source>
        <strain evidence="7">cv. Heinz 1706</strain>
    </source>
</reference>
<dbReference type="PaxDb" id="4081-Solyc01g017600.2.1"/>
<dbReference type="Proteomes" id="UP000004994">
    <property type="component" value="Chromosome 1"/>
</dbReference>
<dbReference type="Gramene" id="Solyc01g017600.3.1">
    <property type="protein sequence ID" value="Solyc01g017600.3.1"/>
    <property type="gene ID" value="Solyc01g017600.3"/>
</dbReference>
<dbReference type="PANTHER" id="PTHR46285">
    <property type="entry name" value="PROTEINASE INHIBITOR I4, SERPIN (DUF716)-RELATED"/>
    <property type="match status" value="1"/>
</dbReference>
<sequence>SHSTKLLLHLSLSKTTTLTCCVNNTKIKMGSLIGHVIPGFGFFLIGIWHLLNHIKLHAFHPKSYTSLPWFPAPKIRYVELYVILFGTLVSISMELFIGPSKHQPFDSDGTIPSYHLHNFEHANISLTFFVYASFSILFDKIIPSTSAQNGLTLFLGAVAFGQELLLFHLHSTDHMGVEGQYHWLLQIVIFSSFITTLLGIPFPKSFLNSFVRSYSIMFQGIWMMVIGVMLWTPEFISKGCFLNFEEGHKVVRCHKKEALERAKALVNIQFSWYLVGITVFTLSLYLVLVKAFRENVEYLSLISKFEEEDFFEDVEAQKKRLVNHIGEQKSFVEMGKRENN</sequence>
<feature type="transmembrane region" description="Helical" evidence="6">
    <location>
        <begin position="119"/>
        <end position="138"/>
    </location>
</feature>
<comment type="subcellular location">
    <subcellularLocation>
        <location evidence="1">Membrane</location>
        <topology evidence="1">Multi-pass membrane protein</topology>
    </subcellularLocation>
</comment>
<dbReference type="FunCoup" id="A0A3Q7ECV4">
    <property type="interactions" value="12"/>
</dbReference>
<accession>A0A3Q7ECV4</accession>
<comment type="similarity">
    <text evidence="2">Belongs to the TMEM45 family.</text>
</comment>
<feature type="transmembrane region" description="Helical" evidence="6">
    <location>
        <begin position="150"/>
        <end position="169"/>
    </location>
</feature>
<evidence type="ECO:0000256" key="6">
    <source>
        <dbReference type="SAM" id="Phobius"/>
    </source>
</evidence>
<name>A0A3Q7ECV4_SOLLC</name>
<dbReference type="InParanoid" id="A0A3Q7ECV4"/>
<dbReference type="GO" id="GO:0016020">
    <property type="term" value="C:membrane"/>
    <property type="evidence" value="ECO:0007669"/>
    <property type="project" value="UniProtKB-SubCell"/>
</dbReference>
<keyword evidence="4 6" id="KW-1133">Transmembrane helix</keyword>
<dbReference type="EnsemblPlants" id="Solyc01g017600.3.1">
    <property type="protein sequence ID" value="Solyc01g017600.3.1"/>
    <property type="gene ID" value="Solyc01g017600.3"/>
</dbReference>
<evidence type="ECO:0000256" key="5">
    <source>
        <dbReference type="ARBA" id="ARBA00023136"/>
    </source>
</evidence>
<reference evidence="7" key="1">
    <citation type="journal article" date="2012" name="Nature">
        <title>The tomato genome sequence provides insights into fleshy fruit evolution.</title>
        <authorList>
            <consortium name="Tomato Genome Consortium"/>
        </authorList>
    </citation>
    <scope>NUCLEOTIDE SEQUENCE [LARGE SCALE GENOMIC DNA]</scope>
    <source>
        <strain evidence="7">cv. Heinz 1706</strain>
    </source>
</reference>
<dbReference type="OMA" id="STDHTGV"/>
<evidence type="ECO:0000256" key="4">
    <source>
        <dbReference type="ARBA" id="ARBA00022989"/>
    </source>
</evidence>
<feature type="transmembrane region" description="Helical" evidence="6">
    <location>
        <begin position="270"/>
        <end position="289"/>
    </location>
</feature>
<feature type="transmembrane region" description="Helical" evidence="6">
    <location>
        <begin position="80"/>
        <end position="99"/>
    </location>
</feature>
<evidence type="ECO:0000313" key="8">
    <source>
        <dbReference type="Proteomes" id="UP000004994"/>
    </source>
</evidence>
<keyword evidence="5 6" id="KW-0472">Membrane</keyword>
<dbReference type="InterPro" id="IPR006904">
    <property type="entry name" value="DUF716"/>
</dbReference>
<dbReference type="PANTHER" id="PTHR46285:SF5">
    <property type="entry name" value="TRANSMEMBRANE PROTEIN 45B-LIKE"/>
    <property type="match status" value="1"/>
</dbReference>
<protein>
    <submittedName>
        <fullName evidence="7">Uncharacterized protein</fullName>
    </submittedName>
</protein>
<feature type="transmembrane region" description="Helical" evidence="6">
    <location>
        <begin position="32"/>
        <end position="51"/>
    </location>
</feature>
<proteinExistence type="inferred from homology"/>
<feature type="transmembrane region" description="Helical" evidence="6">
    <location>
        <begin position="181"/>
        <end position="202"/>
    </location>
</feature>
<dbReference type="Pfam" id="PF04819">
    <property type="entry name" value="DUF716"/>
    <property type="match status" value="1"/>
</dbReference>
<evidence type="ECO:0000256" key="1">
    <source>
        <dbReference type="ARBA" id="ARBA00004141"/>
    </source>
</evidence>
<dbReference type="AlphaFoldDB" id="A0A3Q7ECV4"/>
<evidence type="ECO:0000313" key="7">
    <source>
        <dbReference type="EnsemblPlants" id="Solyc01g017600.3.1"/>
    </source>
</evidence>
<keyword evidence="8" id="KW-1185">Reference proteome</keyword>
<keyword evidence="3 6" id="KW-0812">Transmembrane</keyword>
<evidence type="ECO:0000256" key="3">
    <source>
        <dbReference type="ARBA" id="ARBA00022692"/>
    </source>
</evidence>